<dbReference type="Proteomes" id="UP000594260">
    <property type="component" value="Unplaced"/>
</dbReference>
<reference evidence="2" key="1">
    <citation type="submission" date="2021-01" db="UniProtKB">
        <authorList>
            <consortium name="EnsemblMetazoa"/>
        </authorList>
    </citation>
    <scope>IDENTIFICATION</scope>
</reference>
<dbReference type="GeneID" id="111244008"/>
<accession>A0A7M7JD86</accession>
<dbReference type="AlphaFoldDB" id="A0A7M7JD86"/>
<keyword evidence="3" id="KW-1185">Reference proteome</keyword>
<dbReference type="EnsemblMetazoa" id="XM_022790519">
    <property type="protein sequence ID" value="XP_022646254"/>
    <property type="gene ID" value="LOC111244008"/>
</dbReference>
<evidence type="ECO:0000313" key="3">
    <source>
        <dbReference type="Proteomes" id="UP000594260"/>
    </source>
</evidence>
<sequence>MKDGSQKSKKHMGKKKLSEMESQNKATPEGYKQKQQITSNKVARGTRHDGSGKNGNSSVESSLRFSYRKSEEPIQIVKQGKAGEPTVRVRRTSSVIAAVRQRKGTSSSDKLKKHSGKGHIETAKTNEDEIFNDFLKRGIRDIVGLVSTRWYWHDKMKVAGIRTLFDLFGYKKQFKELDKATGDAVIKCVMEQKEAGISSLGWIFNNILYQLEVIFFQLNVGSQQVERAFGYTLQITCKNGAVFEFDYERPRKVLVDYHLGFPTRIVLRGPSAEPGQAQKCIILNECERKGEYSDYVVIYKSGNTRAYLSINWMGPGLNY</sequence>
<feature type="compositionally biased region" description="Polar residues" evidence="1">
    <location>
        <begin position="54"/>
        <end position="64"/>
    </location>
</feature>
<feature type="region of interest" description="Disordered" evidence="1">
    <location>
        <begin position="1"/>
        <end position="66"/>
    </location>
</feature>
<dbReference type="InParanoid" id="A0A7M7JD86"/>
<proteinExistence type="predicted"/>
<name>A0A7M7JD86_VARDE</name>
<dbReference type="RefSeq" id="XP_022646254.1">
    <property type="nucleotide sequence ID" value="XM_022790519.1"/>
</dbReference>
<organism evidence="2 3">
    <name type="scientific">Varroa destructor</name>
    <name type="common">Honeybee mite</name>
    <dbReference type="NCBI Taxonomy" id="109461"/>
    <lineage>
        <taxon>Eukaryota</taxon>
        <taxon>Metazoa</taxon>
        <taxon>Ecdysozoa</taxon>
        <taxon>Arthropoda</taxon>
        <taxon>Chelicerata</taxon>
        <taxon>Arachnida</taxon>
        <taxon>Acari</taxon>
        <taxon>Parasitiformes</taxon>
        <taxon>Mesostigmata</taxon>
        <taxon>Gamasina</taxon>
        <taxon>Dermanyssoidea</taxon>
        <taxon>Varroidae</taxon>
        <taxon>Varroa</taxon>
    </lineage>
</organism>
<evidence type="ECO:0000313" key="2">
    <source>
        <dbReference type="EnsemblMetazoa" id="XP_022646254"/>
    </source>
</evidence>
<protein>
    <submittedName>
        <fullName evidence="2">Uncharacterized protein</fullName>
    </submittedName>
</protein>
<evidence type="ECO:0000256" key="1">
    <source>
        <dbReference type="SAM" id="MobiDB-lite"/>
    </source>
</evidence>
<dbReference type="KEGG" id="vde:111244008"/>